<gene>
    <name evidence="3" type="ORF">SEVIR_9G309650v2</name>
</gene>
<proteinExistence type="predicted"/>
<evidence type="ECO:0000256" key="1">
    <source>
        <dbReference type="SAM" id="MobiDB-lite"/>
    </source>
</evidence>
<keyword evidence="4" id="KW-1185">Reference proteome</keyword>
<feature type="signal peptide" evidence="2">
    <location>
        <begin position="1"/>
        <end position="15"/>
    </location>
</feature>
<dbReference type="Gramene" id="TKV94652">
    <property type="protein sequence ID" value="TKV94652"/>
    <property type="gene ID" value="SEVIR_9G309650v2"/>
</dbReference>
<organism evidence="3 4">
    <name type="scientific">Setaria viridis</name>
    <name type="common">Green bristlegrass</name>
    <name type="synonym">Setaria italica subsp. viridis</name>
    <dbReference type="NCBI Taxonomy" id="4556"/>
    <lineage>
        <taxon>Eukaryota</taxon>
        <taxon>Viridiplantae</taxon>
        <taxon>Streptophyta</taxon>
        <taxon>Embryophyta</taxon>
        <taxon>Tracheophyta</taxon>
        <taxon>Spermatophyta</taxon>
        <taxon>Magnoliopsida</taxon>
        <taxon>Liliopsida</taxon>
        <taxon>Poales</taxon>
        <taxon>Poaceae</taxon>
        <taxon>PACMAD clade</taxon>
        <taxon>Panicoideae</taxon>
        <taxon>Panicodae</taxon>
        <taxon>Paniceae</taxon>
        <taxon>Cenchrinae</taxon>
        <taxon>Setaria</taxon>
    </lineage>
</organism>
<feature type="region of interest" description="Disordered" evidence="1">
    <location>
        <begin position="49"/>
        <end position="70"/>
    </location>
</feature>
<evidence type="ECO:0000313" key="4">
    <source>
        <dbReference type="Proteomes" id="UP000298652"/>
    </source>
</evidence>
<name>A0A4U6T3V3_SETVI</name>
<evidence type="ECO:0000313" key="3">
    <source>
        <dbReference type="EMBL" id="TKV94652.1"/>
    </source>
</evidence>
<dbReference type="EMBL" id="CM016560">
    <property type="protein sequence ID" value="TKV94652.1"/>
    <property type="molecule type" value="Genomic_DNA"/>
</dbReference>
<dbReference type="Proteomes" id="UP000298652">
    <property type="component" value="Chromosome 9"/>
</dbReference>
<dbReference type="AlphaFoldDB" id="A0A4U6T3V3"/>
<accession>A0A4U6T3V3</accession>
<feature type="chain" id="PRO_5020302934" evidence="2">
    <location>
        <begin position="16"/>
        <end position="120"/>
    </location>
</feature>
<reference evidence="3" key="1">
    <citation type="submission" date="2019-03" db="EMBL/GenBank/DDBJ databases">
        <title>WGS assembly of Setaria viridis.</title>
        <authorList>
            <person name="Huang P."/>
            <person name="Jenkins J."/>
            <person name="Grimwood J."/>
            <person name="Barry K."/>
            <person name="Healey A."/>
            <person name="Mamidi S."/>
            <person name="Sreedasyam A."/>
            <person name="Shu S."/>
            <person name="Feldman M."/>
            <person name="Wu J."/>
            <person name="Yu Y."/>
            <person name="Chen C."/>
            <person name="Johnson J."/>
            <person name="Rokhsar D."/>
            <person name="Baxter I."/>
            <person name="Schmutz J."/>
            <person name="Brutnell T."/>
            <person name="Kellogg E."/>
        </authorList>
    </citation>
    <scope>NUCLEOTIDE SEQUENCE [LARGE SCALE GENOMIC DNA]</scope>
</reference>
<protein>
    <submittedName>
        <fullName evidence="3">Uncharacterized protein</fullName>
    </submittedName>
</protein>
<sequence length="120" mass="13376">MSFSCAFIGFGLGLATTISNGRIKGSVPMRTKIWRVSQAIGDIAFLDPTGNTGHPQVRTGREQDDEEGVDDLHPRHDILLPLLRLRRLTGFGFYEPYWLMDFANACIILQLLGGQVRTDN</sequence>
<keyword evidence="2" id="KW-0732">Signal</keyword>
<evidence type="ECO:0000256" key="2">
    <source>
        <dbReference type="SAM" id="SignalP"/>
    </source>
</evidence>